<accession>A0A1X7VUG9</accession>
<organism evidence="2">
    <name type="scientific">Amphimedon queenslandica</name>
    <name type="common">Sponge</name>
    <dbReference type="NCBI Taxonomy" id="400682"/>
    <lineage>
        <taxon>Eukaryota</taxon>
        <taxon>Metazoa</taxon>
        <taxon>Porifera</taxon>
        <taxon>Demospongiae</taxon>
        <taxon>Heteroscleromorpha</taxon>
        <taxon>Haplosclerida</taxon>
        <taxon>Niphatidae</taxon>
        <taxon>Amphimedon</taxon>
    </lineage>
</organism>
<dbReference type="Pfam" id="PF04749">
    <property type="entry name" value="PLAC8"/>
    <property type="match status" value="1"/>
</dbReference>
<name>A0A1X7VUG9_AMPQE</name>
<dbReference type="PROSITE" id="PS51257">
    <property type="entry name" value="PROKAR_LIPOPROTEIN"/>
    <property type="match status" value="1"/>
</dbReference>
<reference evidence="2" key="1">
    <citation type="submission" date="2017-05" db="UniProtKB">
        <authorList>
            <consortium name="EnsemblMetazoa"/>
        </authorList>
    </citation>
    <scope>IDENTIFICATION</scope>
</reference>
<dbReference type="InterPro" id="IPR006461">
    <property type="entry name" value="PLAC_motif_containing"/>
</dbReference>
<dbReference type="InParanoid" id="A0A1X7VUG9"/>
<proteinExistence type="inferred from homology"/>
<dbReference type="PANTHER" id="PTHR15907">
    <property type="entry name" value="DUF614 FAMILY PROTEIN-RELATED"/>
    <property type="match status" value="1"/>
</dbReference>
<evidence type="ECO:0000256" key="1">
    <source>
        <dbReference type="ARBA" id="ARBA00009024"/>
    </source>
</evidence>
<dbReference type="AlphaFoldDB" id="A0A1X7VUG9"/>
<comment type="similarity">
    <text evidence="1">Belongs to the cornifelin family.</text>
</comment>
<evidence type="ECO:0000313" key="2">
    <source>
        <dbReference type="EnsemblMetazoa" id="Aqu2.1.43986_001"/>
    </source>
</evidence>
<protein>
    <submittedName>
        <fullName evidence="2">Uncharacterized protein</fullName>
    </submittedName>
</protein>
<dbReference type="OMA" id="LMICCCG"/>
<dbReference type="STRING" id="400682.A0A1X7VUG9"/>
<dbReference type="NCBIfam" id="TIGR01571">
    <property type="entry name" value="A_thal_Cys_rich"/>
    <property type="match status" value="1"/>
</dbReference>
<dbReference type="EnsemblMetazoa" id="Aqu2.1.43986_001">
    <property type="protein sequence ID" value="Aqu2.1.43986_001"/>
    <property type="gene ID" value="Aqu2.1.43986"/>
</dbReference>
<sequence length="145" mass="16045">MIIDTNRAHICCSSSLLLFLSCFCLVRLYIANNNLFAVMADWSNGICGCFGDCTTCLLSFICPCIQFGRNAEALGESCLLYALSQFVPLLNLYCRVTIRGKIREQKGIDGSCFNDLLCSWCCYECSLAQEGQELKGAGNQTMARE</sequence>
<dbReference type="eggNOG" id="ENOG502S52C">
    <property type="taxonomic scope" value="Eukaryota"/>
</dbReference>
<dbReference type="OrthoDB" id="1045822at2759"/>